<evidence type="ECO:0000313" key="2">
    <source>
        <dbReference type="Proteomes" id="UP000193944"/>
    </source>
</evidence>
<sequence length="151" mass="17467">PVSFSADQRSIPYFSNYNTLLSSNAINTNPTKIKKDTSVPLRLSMYSELYFHRSREEVEGNIDNIPFYSVEINDTYNARLYGEKVNNCILDSCILSKLRVNKKNIVFMKKIGKYNSFSDNMSDVEVEILPCDTNDGKHILREESNIHLQTW</sequence>
<keyword evidence="2" id="KW-1185">Reference proteome</keyword>
<accession>A0A1Y1WUP6</accession>
<dbReference type="AlphaFoldDB" id="A0A1Y1WUP6"/>
<dbReference type="Proteomes" id="UP000193944">
    <property type="component" value="Unassembled WGS sequence"/>
</dbReference>
<protein>
    <submittedName>
        <fullName evidence="1">Uncharacterized protein</fullName>
    </submittedName>
</protein>
<feature type="non-terminal residue" evidence="1">
    <location>
        <position position="1"/>
    </location>
</feature>
<evidence type="ECO:0000313" key="1">
    <source>
        <dbReference type="EMBL" id="ORX77125.1"/>
    </source>
</evidence>
<name>A0A1Y1WUP6_9FUNG</name>
<reference evidence="1 2" key="2">
    <citation type="submission" date="2016-08" db="EMBL/GenBank/DDBJ databases">
        <title>Pervasive Adenine N6-methylation of Active Genes in Fungi.</title>
        <authorList>
            <consortium name="DOE Joint Genome Institute"/>
            <person name="Mondo S.J."/>
            <person name="Dannebaum R.O."/>
            <person name="Kuo R.C."/>
            <person name="Labutti K."/>
            <person name="Haridas S."/>
            <person name="Kuo A."/>
            <person name="Salamov A."/>
            <person name="Ahrendt S.R."/>
            <person name="Lipzen A."/>
            <person name="Sullivan W."/>
            <person name="Andreopoulos W.B."/>
            <person name="Clum A."/>
            <person name="Lindquist E."/>
            <person name="Daum C."/>
            <person name="Ramamoorthy G.K."/>
            <person name="Gryganskyi A."/>
            <person name="Culley D."/>
            <person name="Magnuson J.K."/>
            <person name="James T.Y."/>
            <person name="O'Malley M.A."/>
            <person name="Stajich J.E."/>
            <person name="Spatafora J.W."/>
            <person name="Visel A."/>
            <person name="Grigoriev I.V."/>
        </authorList>
    </citation>
    <scope>NUCLEOTIDE SEQUENCE [LARGE SCALE GENOMIC DNA]</scope>
    <source>
        <strain evidence="1 2">S4</strain>
    </source>
</reference>
<gene>
    <name evidence="1" type="ORF">BCR32DRAFT_248221</name>
</gene>
<dbReference type="EMBL" id="MCFG01000264">
    <property type="protein sequence ID" value="ORX77125.1"/>
    <property type="molecule type" value="Genomic_DNA"/>
</dbReference>
<comment type="caution">
    <text evidence="1">The sequence shown here is derived from an EMBL/GenBank/DDBJ whole genome shotgun (WGS) entry which is preliminary data.</text>
</comment>
<organism evidence="1 2">
    <name type="scientific">Anaeromyces robustus</name>
    <dbReference type="NCBI Taxonomy" id="1754192"/>
    <lineage>
        <taxon>Eukaryota</taxon>
        <taxon>Fungi</taxon>
        <taxon>Fungi incertae sedis</taxon>
        <taxon>Chytridiomycota</taxon>
        <taxon>Chytridiomycota incertae sedis</taxon>
        <taxon>Neocallimastigomycetes</taxon>
        <taxon>Neocallimastigales</taxon>
        <taxon>Neocallimastigaceae</taxon>
        <taxon>Anaeromyces</taxon>
    </lineage>
</organism>
<reference evidence="1 2" key="1">
    <citation type="submission" date="2016-08" db="EMBL/GenBank/DDBJ databases">
        <title>A Parts List for Fungal Cellulosomes Revealed by Comparative Genomics.</title>
        <authorList>
            <consortium name="DOE Joint Genome Institute"/>
            <person name="Haitjema C.H."/>
            <person name="Gilmore S.P."/>
            <person name="Henske J.K."/>
            <person name="Solomon K.V."/>
            <person name="De Groot R."/>
            <person name="Kuo A."/>
            <person name="Mondo S.J."/>
            <person name="Salamov A.A."/>
            <person name="Labutti K."/>
            <person name="Zhao Z."/>
            <person name="Chiniquy J."/>
            <person name="Barry K."/>
            <person name="Brewer H.M."/>
            <person name="Purvine S.O."/>
            <person name="Wright A.T."/>
            <person name="Boxma B."/>
            <person name="Van Alen T."/>
            <person name="Hackstein J.H."/>
            <person name="Baker S.E."/>
            <person name="Grigoriev I.V."/>
            <person name="O'Malley M.A."/>
        </authorList>
    </citation>
    <scope>NUCLEOTIDE SEQUENCE [LARGE SCALE GENOMIC DNA]</scope>
    <source>
        <strain evidence="1 2">S4</strain>
    </source>
</reference>
<proteinExistence type="predicted"/>